<dbReference type="PRINTS" id="PR00690">
    <property type="entry name" value="ADHESNFAMILY"/>
</dbReference>
<proteinExistence type="inferred from homology"/>
<evidence type="ECO:0000256" key="5">
    <source>
        <dbReference type="ARBA" id="ARBA00022729"/>
    </source>
</evidence>
<dbReference type="InterPro" id="IPR006128">
    <property type="entry name" value="Lipoprotein_PsaA-like"/>
</dbReference>
<name>A0A7D5D820_9PSED</name>
<comment type="similarity">
    <text evidence="2 6">Belongs to the bacterial solute-binding protein 9 family.</text>
</comment>
<reference evidence="8 9" key="1">
    <citation type="submission" date="2020-06" db="EMBL/GenBank/DDBJ databases">
        <title>Pseudomonas eucalypticola sp. nov., an endophyte of Eucalyptus dunnii leaves with biocontrol ability of eucalyptus leaf blight.</title>
        <authorList>
            <person name="Liu Y."/>
            <person name="Song Z."/>
            <person name="Zeng H."/>
            <person name="Lu M."/>
            <person name="Wang X."/>
            <person name="Lian X."/>
            <person name="Zhang Q."/>
        </authorList>
    </citation>
    <scope>NUCLEOTIDE SEQUENCE [LARGE SCALE GENOMIC DNA]</scope>
    <source>
        <strain evidence="8 9">NP-1</strain>
    </source>
</reference>
<evidence type="ECO:0000313" key="8">
    <source>
        <dbReference type="EMBL" id="QKZ05320.1"/>
    </source>
</evidence>
<dbReference type="Gene3D" id="3.40.50.1980">
    <property type="entry name" value="Nitrogenase molybdenum iron protein domain"/>
    <property type="match status" value="2"/>
</dbReference>
<evidence type="ECO:0000256" key="4">
    <source>
        <dbReference type="ARBA" id="ARBA00022723"/>
    </source>
</evidence>
<dbReference type="PANTHER" id="PTHR42953:SF1">
    <property type="entry name" value="METAL-BINDING PROTEIN HI_0362-RELATED"/>
    <property type="match status" value="1"/>
</dbReference>
<keyword evidence="4" id="KW-0479">Metal-binding</keyword>
<keyword evidence="5 7" id="KW-0732">Signal</keyword>
<comment type="subcellular location">
    <subcellularLocation>
        <location evidence="1">Cell envelope</location>
    </subcellularLocation>
</comment>
<organism evidence="8 9">
    <name type="scientific">Pseudomonas eucalypticola</name>
    <dbReference type="NCBI Taxonomy" id="2599595"/>
    <lineage>
        <taxon>Bacteria</taxon>
        <taxon>Pseudomonadati</taxon>
        <taxon>Pseudomonadota</taxon>
        <taxon>Gammaproteobacteria</taxon>
        <taxon>Pseudomonadales</taxon>
        <taxon>Pseudomonadaceae</taxon>
        <taxon>Pseudomonas</taxon>
    </lineage>
</organism>
<dbReference type="EMBL" id="CP056030">
    <property type="protein sequence ID" value="QKZ05320.1"/>
    <property type="molecule type" value="Genomic_DNA"/>
</dbReference>
<keyword evidence="9" id="KW-1185">Reference proteome</keyword>
<evidence type="ECO:0000313" key="9">
    <source>
        <dbReference type="Proteomes" id="UP000509568"/>
    </source>
</evidence>
<dbReference type="InterPro" id="IPR050492">
    <property type="entry name" value="Bact_metal-bind_prot9"/>
</dbReference>
<dbReference type="GO" id="GO:0007155">
    <property type="term" value="P:cell adhesion"/>
    <property type="evidence" value="ECO:0007669"/>
    <property type="project" value="InterPro"/>
</dbReference>
<protein>
    <submittedName>
        <fullName evidence="8">Metal ABC transporter substrate-binding protein</fullName>
    </submittedName>
</protein>
<dbReference type="InterPro" id="IPR006129">
    <property type="entry name" value="AdhesinB"/>
</dbReference>
<gene>
    <name evidence="8" type="ORF">HWQ56_16595</name>
</gene>
<dbReference type="KEGG" id="pez:HWQ56_16595"/>
<dbReference type="PANTHER" id="PTHR42953">
    <property type="entry name" value="HIGH-AFFINITY ZINC UPTAKE SYSTEM PROTEIN ZNUA-RELATED"/>
    <property type="match status" value="1"/>
</dbReference>
<dbReference type="RefSeq" id="WP_176571198.1">
    <property type="nucleotide sequence ID" value="NZ_CP056030.1"/>
</dbReference>
<dbReference type="CDD" id="cd01137">
    <property type="entry name" value="PsaA"/>
    <property type="match status" value="1"/>
</dbReference>
<evidence type="ECO:0000256" key="6">
    <source>
        <dbReference type="RuleBase" id="RU003512"/>
    </source>
</evidence>
<dbReference type="Proteomes" id="UP000509568">
    <property type="component" value="Chromosome"/>
</dbReference>
<sequence>MRVLIVLLSVLLPVLAQAADKVKVVTSFSILADMTRQIGGDYIQLENVVGPDQDAHVYETSPDDARHVQQADLIIENGLSFEPWLDRLVTSSETTAKVIKASQGVLPRTLDEEGQTVPDPHAWNSLANAEVYAGNILRGLTQVDPAHASQYQRNHDAYVAQIRALLAVARQTFDSLAEGHRRIVTSHDAFGYLGQAYGIQFLAPQGLNTEREPSAGEVAALIRQIRADHIKAVFIENIEDARLLRQIADESGARIGGTLYSDALTASGPASTYLGFYRANIETLGNALKD</sequence>
<dbReference type="AlphaFoldDB" id="A0A7D5D820"/>
<evidence type="ECO:0000256" key="7">
    <source>
        <dbReference type="SAM" id="SignalP"/>
    </source>
</evidence>
<dbReference type="GO" id="GO:0046872">
    <property type="term" value="F:metal ion binding"/>
    <property type="evidence" value="ECO:0007669"/>
    <property type="project" value="UniProtKB-KW"/>
</dbReference>
<dbReference type="InterPro" id="IPR006127">
    <property type="entry name" value="ZnuA-like"/>
</dbReference>
<evidence type="ECO:0000256" key="2">
    <source>
        <dbReference type="ARBA" id="ARBA00011028"/>
    </source>
</evidence>
<evidence type="ECO:0000256" key="3">
    <source>
        <dbReference type="ARBA" id="ARBA00022448"/>
    </source>
</evidence>
<keyword evidence="3 6" id="KW-0813">Transport</keyword>
<evidence type="ECO:0000256" key="1">
    <source>
        <dbReference type="ARBA" id="ARBA00004196"/>
    </source>
</evidence>
<accession>A0A7D5D820</accession>
<dbReference type="PRINTS" id="PR00691">
    <property type="entry name" value="ADHESINB"/>
</dbReference>
<dbReference type="GO" id="GO:0030001">
    <property type="term" value="P:metal ion transport"/>
    <property type="evidence" value="ECO:0007669"/>
    <property type="project" value="InterPro"/>
</dbReference>
<feature type="signal peptide" evidence="7">
    <location>
        <begin position="1"/>
        <end position="18"/>
    </location>
</feature>
<dbReference type="Pfam" id="PF01297">
    <property type="entry name" value="ZnuA"/>
    <property type="match status" value="1"/>
</dbReference>
<feature type="chain" id="PRO_5028914605" evidence="7">
    <location>
        <begin position="19"/>
        <end position="290"/>
    </location>
</feature>
<dbReference type="SUPFAM" id="SSF53807">
    <property type="entry name" value="Helical backbone' metal receptor"/>
    <property type="match status" value="1"/>
</dbReference>
<dbReference type="GO" id="GO:0030313">
    <property type="term" value="C:cell envelope"/>
    <property type="evidence" value="ECO:0007669"/>
    <property type="project" value="UniProtKB-SubCell"/>
</dbReference>